<proteinExistence type="predicted"/>
<comment type="caution">
    <text evidence="1">The sequence shown here is derived from an EMBL/GenBank/DDBJ whole genome shotgun (WGS) entry which is preliminary data.</text>
</comment>
<sequence length="192" mass="21693">MHIKPEIRILGIDDSSLHNERVMIVGALFRGGNWLDGVLRCEITRDGIDATDTIVSMVKQSKHFNQIRVLMLDGVTYAGFNIVDINAVYKRTDIPCIVVMRNYPDFERIHAALEHLPDTEMRWELIRRSGEIYRITVHEGENPIYIQHCGIDHNDAKEIVIMSAIHSNIPEPLRAAHLIATGIVCGESTGRA</sequence>
<reference evidence="1" key="1">
    <citation type="submission" date="2018-09" db="EMBL/GenBank/DDBJ databases">
        <title>A genomic encyclopedia of anaerobic methanotrophic archaea.</title>
        <authorList>
            <person name="Skennerton C.T."/>
            <person name="Chadwick G.L."/>
            <person name="Laso-Perez R."/>
            <person name="Leu A.O."/>
            <person name="Speth D.R."/>
            <person name="Yu H."/>
            <person name="Morgan-Lang C."/>
            <person name="Hatzenpichler R."/>
            <person name="Goudeau D."/>
            <person name="Malmstrom R."/>
            <person name="Woyke T."/>
            <person name="Hallam S."/>
            <person name="Tyson G.W."/>
            <person name="Wegener G."/>
            <person name="Boetius A."/>
            <person name="Orphan V.J."/>
        </authorList>
    </citation>
    <scope>NUCLEOTIDE SEQUENCE</scope>
    <source>
        <strain evidence="1">CONS3730D10UFb2</strain>
    </source>
</reference>
<evidence type="ECO:0000313" key="1">
    <source>
        <dbReference type="EMBL" id="TKY92360.1"/>
    </source>
</evidence>
<organism evidence="1 2">
    <name type="scientific">Candidatus Methanomarinus sp</name>
    <dbReference type="NCBI Taxonomy" id="3386244"/>
    <lineage>
        <taxon>Archaea</taxon>
        <taxon>Methanobacteriati</taxon>
        <taxon>Methanobacteriota</taxon>
        <taxon>Stenosarchaea group</taxon>
        <taxon>Methanomicrobia</taxon>
        <taxon>Methanosarcinales</taxon>
        <taxon>ANME-2 cluster</taxon>
        <taxon>Candidatus Methanocomedenaceae</taxon>
        <taxon>Candidatus Methanomarinus</taxon>
    </lineage>
</organism>
<evidence type="ECO:0000313" key="2">
    <source>
        <dbReference type="Proteomes" id="UP000315423"/>
    </source>
</evidence>
<protein>
    <submittedName>
        <fullName evidence="1">DUF99 family protein</fullName>
    </submittedName>
</protein>
<dbReference type="EMBL" id="QYBA01000034">
    <property type="protein sequence ID" value="TKY92360.1"/>
    <property type="molecule type" value="Genomic_DNA"/>
</dbReference>
<name>A0AC61SD14_9EURY</name>
<dbReference type="Proteomes" id="UP000315423">
    <property type="component" value="Unassembled WGS sequence"/>
</dbReference>
<gene>
    <name evidence="1" type="ORF">C5S46_01045</name>
</gene>
<accession>A0AC61SD14</accession>